<organism evidence="8 9">
    <name type="scientific">Owenia fusiformis</name>
    <name type="common">Polychaete worm</name>
    <dbReference type="NCBI Taxonomy" id="6347"/>
    <lineage>
        <taxon>Eukaryota</taxon>
        <taxon>Metazoa</taxon>
        <taxon>Spiralia</taxon>
        <taxon>Lophotrochozoa</taxon>
        <taxon>Annelida</taxon>
        <taxon>Polychaeta</taxon>
        <taxon>Sedentaria</taxon>
        <taxon>Canalipalpata</taxon>
        <taxon>Sabellida</taxon>
        <taxon>Oweniida</taxon>
        <taxon>Oweniidae</taxon>
        <taxon>Owenia</taxon>
    </lineage>
</organism>
<evidence type="ECO:0000313" key="9">
    <source>
        <dbReference type="Proteomes" id="UP000749559"/>
    </source>
</evidence>
<feature type="active site" evidence="6">
    <location>
        <position position="223"/>
    </location>
</feature>
<dbReference type="SMART" id="SM00235">
    <property type="entry name" value="ZnMc"/>
    <property type="match status" value="1"/>
</dbReference>
<evidence type="ECO:0000256" key="1">
    <source>
        <dbReference type="ARBA" id="ARBA00022670"/>
    </source>
</evidence>
<feature type="chain" id="PRO_5042621131" description="Metalloendopeptidase" evidence="7">
    <location>
        <begin position="33"/>
        <end position="502"/>
    </location>
</feature>
<sequence>MAERSNSGWFHLGLITTASVLFCAQIIPGGKAISNDVNEPTDENKIYIKQNKKYKCVLTTCMEIAIGGEETGIIGNPEENNNDTSLYQGDIVAPPVIKGVAESRYRNALNMGSTDMSAWYERWYFRANREPRGRVFYEFDSSLSSRQKNDILSAMEEIQIKSGGATSKCIQFLPNNGNSRDHLLIKSTSSSCQSSGIGKDKEVHQPYINYGPGCFIIGTLMHELLHALGFFHEHVRNDRDDYVDIIGSNIRGGYTSQFAKPEYASDLISYTPYDYDSVMHYGKYSFSKDAGQGLETIRVKAGKSTNFEIGQRDHLSKSDIKDLQIMYSCPDIGVAAGEEAATPPNYVCTFEADDLKCGFINGHSSIWKSTPVSSIGSEYYDATFSFPGQNIGNVLYMAPGSATTDALFTANVPPAEYCLQINYFCYGSNSKAQVYSGMKGTKRLIYTLPSCNDFTWYYTWMGIEMSTSGTIEIHGLRANIGHFLLDDIKLMEKPADWKDCNQ</sequence>
<dbReference type="Pfam" id="PF00629">
    <property type="entry name" value="MAM"/>
    <property type="match status" value="1"/>
</dbReference>
<dbReference type="InterPro" id="IPR034035">
    <property type="entry name" value="Astacin-like_dom"/>
</dbReference>
<dbReference type="EC" id="3.4.24.-" evidence="7"/>
<dbReference type="PROSITE" id="PS51864">
    <property type="entry name" value="ASTACIN"/>
    <property type="match status" value="1"/>
</dbReference>
<evidence type="ECO:0000256" key="7">
    <source>
        <dbReference type="RuleBase" id="RU361183"/>
    </source>
</evidence>
<evidence type="ECO:0000256" key="5">
    <source>
        <dbReference type="ARBA" id="ARBA00023049"/>
    </source>
</evidence>
<comment type="cofactor">
    <cofactor evidence="6 7">
        <name>Zn(2+)</name>
        <dbReference type="ChEBI" id="CHEBI:29105"/>
    </cofactor>
    <text evidence="6 7">Binds 1 zinc ion per subunit.</text>
</comment>
<dbReference type="Gene3D" id="3.40.390.10">
    <property type="entry name" value="Collagenase (Catalytic Domain)"/>
    <property type="match status" value="1"/>
</dbReference>
<dbReference type="Gene3D" id="2.60.120.200">
    <property type="match status" value="1"/>
</dbReference>
<dbReference type="GO" id="GO:0006508">
    <property type="term" value="P:proteolysis"/>
    <property type="evidence" value="ECO:0007669"/>
    <property type="project" value="UniProtKB-KW"/>
</dbReference>
<dbReference type="SUPFAM" id="SSF55486">
    <property type="entry name" value="Metalloproteases ('zincins'), catalytic domain"/>
    <property type="match status" value="1"/>
</dbReference>
<dbReference type="PANTHER" id="PTHR10127">
    <property type="entry name" value="DISCOIDIN, CUB, EGF, LAMININ , AND ZINC METALLOPROTEASE DOMAIN CONTAINING"/>
    <property type="match status" value="1"/>
</dbReference>
<evidence type="ECO:0000313" key="8">
    <source>
        <dbReference type="EMBL" id="CAH1787746.1"/>
    </source>
</evidence>
<dbReference type="InterPro" id="IPR000998">
    <property type="entry name" value="MAM_dom"/>
</dbReference>
<dbReference type="CDD" id="cd04280">
    <property type="entry name" value="ZnMc_astacin_like"/>
    <property type="match status" value="1"/>
</dbReference>
<feature type="binding site" evidence="6">
    <location>
        <position position="222"/>
    </location>
    <ligand>
        <name>Zn(2+)</name>
        <dbReference type="ChEBI" id="CHEBI:29105"/>
        <note>catalytic</note>
    </ligand>
</feature>
<dbReference type="GO" id="GO:0016020">
    <property type="term" value="C:membrane"/>
    <property type="evidence" value="ECO:0007669"/>
    <property type="project" value="InterPro"/>
</dbReference>
<keyword evidence="1 6" id="KW-0645">Protease</keyword>
<dbReference type="EMBL" id="CAIIXF020000006">
    <property type="protein sequence ID" value="CAH1787746.1"/>
    <property type="molecule type" value="Genomic_DNA"/>
</dbReference>
<keyword evidence="4 6" id="KW-0862">Zinc</keyword>
<evidence type="ECO:0000256" key="6">
    <source>
        <dbReference type="PROSITE-ProRule" id="PRU01211"/>
    </source>
</evidence>
<keyword evidence="7" id="KW-0732">Signal</keyword>
<evidence type="ECO:0000256" key="2">
    <source>
        <dbReference type="ARBA" id="ARBA00022723"/>
    </source>
</evidence>
<evidence type="ECO:0000256" key="4">
    <source>
        <dbReference type="ARBA" id="ARBA00022833"/>
    </source>
</evidence>
<evidence type="ECO:0000256" key="3">
    <source>
        <dbReference type="ARBA" id="ARBA00022801"/>
    </source>
</evidence>
<dbReference type="Pfam" id="PF01400">
    <property type="entry name" value="Astacin"/>
    <property type="match status" value="1"/>
</dbReference>
<feature type="disulfide bond" evidence="6">
    <location>
        <begin position="192"/>
        <end position="214"/>
    </location>
</feature>
<keyword evidence="5 6" id="KW-0482">Metalloprotease</keyword>
<dbReference type="InterPro" id="IPR024079">
    <property type="entry name" value="MetalloPept_cat_dom_sf"/>
</dbReference>
<feature type="binding site" evidence="6">
    <location>
        <position position="232"/>
    </location>
    <ligand>
        <name>Zn(2+)</name>
        <dbReference type="ChEBI" id="CHEBI:29105"/>
        <note>catalytic</note>
    </ligand>
</feature>
<proteinExistence type="predicted"/>
<name>A0A8J1V1E6_OWEFU</name>
<dbReference type="PROSITE" id="PS50060">
    <property type="entry name" value="MAM_2"/>
    <property type="match status" value="1"/>
</dbReference>
<comment type="caution">
    <text evidence="6">Lacks conserved residue(s) required for the propagation of feature annotation.</text>
</comment>
<dbReference type="GO" id="GO:0008270">
    <property type="term" value="F:zinc ion binding"/>
    <property type="evidence" value="ECO:0007669"/>
    <property type="project" value="UniProtKB-UniRule"/>
</dbReference>
<dbReference type="InterPro" id="IPR006026">
    <property type="entry name" value="Peptidase_Metallo"/>
</dbReference>
<keyword evidence="2 6" id="KW-0479">Metal-binding</keyword>
<accession>A0A8J1V1E6</accession>
<dbReference type="PRINTS" id="PR00480">
    <property type="entry name" value="ASTACIN"/>
</dbReference>
<dbReference type="PANTHER" id="PTHR10127:SF780">
    <property type="entry name" value="METALLOENDOPEPTIDASE"/>
    <property type="match status" value="1"/>
</dbReference>
<dbReference type="InterPro" id="IPR001506">
    <property type="entry name" value="Peptidase_M12A"/>
</dbReference>
<gene>
    <name evidence="8" type="ORF">OFUS_LOCUS13387</name>
</gene>
<feature type="binding site" evidence="6">
    <location>
        <position position="226"/>
    </location>
    <ligand>
        <name>Zn(2+)</name>
        <dbReference type="ChEBI" id="CHEBI:29105"/>
        <note>catalytic</note>
    </ligand>
</feature>
<keyword evidence="6" id="KW-1015">Disulfide bond</keyword>
<keyword evidence="9" id="KW-1185">Reference proteome</keyword>
<feature type="signal peptide" evidence="7">
    <location>
        <begin position="1"/>
        <end position="32"/>
    </location>
</feature>
<dbReference type="AlphaFoldDB" id="A0A8J1V1E6"/>
<keyword evidence="3 6" id="KW-0378">Hydrolase</keyword>
<reference evidence="8" key="1">
    <citation type="submission" date="2022-03" db="EMBL/GenBank/DDBJ databases">
        <authorList>
            <person name="Martin C."/>
        </authorList>
    </citation>
    <scope>NUCLEOTIDE SEQUENCE</scope>
</reference>
<dbReference type="GO" id="GO:0004222">
    <property type="term" value="F:metalloendopeptidase activity"/>
    <property type="evidence" value="ECO:0007669"/>
    <property type="project" value="UniProtKB-UniRule"/>
</dbReference>
<comment type="caution">
    <text evidence="8">The sequence shown here is derived from an EMBL/GenBank/DDBJ whole genome shotgun (WGS) entry which is preliminary data.</text>
</comment>
<dbReference type="OrthoDB" id="291007at2759"/>
<dbReference type="Proteomes" id="UP000749559">
    <property type="component" value="Unassembled WGS sequence"/>
</dbReference>
<protein>
    <recommendedName>
        <fullName evidence="7">Metalloendopeptidase</fullName>
        <ecNumber evidence="7">3.4.24.-</ecNumber>
    </recommendedName>
</protein>